<name>A0A7S0AHY8_9STRA</name>
<dbReference type="EMBL" id="HBEJ01005118">
    <property type="protein sequence ID" value="CAD8364516.1"/>
    <property type="molecule type" value="Transcribed_RNA"/>
</dbReference>
<dbReference type="InterPro" id="IPR019319">
    <property type="entry name" value="Plg-R(KT)"/>
</dbReference>
<evidence type="ECO:0000256" key="1">
    <source>
        <dbReference type="SAM" id="MobiDB-lite"/>
    </source>
</evidence>
<keyword evidence="2" id="KW-0812">Transmembrane</keyword>
<protein>
    <submittedName>
        <fullName evidence="3">Uncharacterized protein</fullName>
    </submittedName>
</protein>
<gene>
    <name evidence="3" type="ORF">MPOL1434_LOCUS2987</name>
</gene>
<feature type="region of interest" description="Disordered" evidence="1">
    <location>
        <begin position="1"/>
        <end position="26"/>
    </location>
</feature>
<dbReference type="GO" id="GO:0005886">
    <property type="term" value="C:plasma membrane"/>
    <property type="evidence" value="ECO:0007669"/>
    <property type="project" value="InterPro"/>
</dbReference>
<evidence type="ECO:0000256" key="2">
    <source>
        <dbReference type="SAM" id="Phobius"/>
    </source>
</evidence>
<reference evidence="3" key="1">
    <citation type="submission" date="2021-01" db="EMBL/GenBank/DDBJ databases">
        <authorList>
            <person name="Corre E."/>
            <person name="Pelletier E."/>
            <person name="Niang G."/>
            <person name="Scheremetjew M."/>
            <person name="Finn R."/>
            <person name="Kale V."/>
            <person name="Holt S."/>
            <person name="Cochrane G."/>
            <person name="Meng A."/>
            <person name="Brown T."/>
            <person name="Cohen L."/>
        </authorList>
    </citation>
    <scope>NUCLEOTIDE SEQUENCE</scope>
    <source>
        <strain evidence="3">CCMP3303</strain>
    </source>
</reference>
<dbReference type="PANTHER" id="PTHR13411">
    <property type="entry name" value="PLASMINOGEN RECEPTOR (KT)"/>
    <property type="match status" value="1"/>
</dbReference>
<accession>A0A7S0AHY8</accession>
<keyword evidence="2" id="KW-0472">Membrane</keyword>
<dbReference type="Pfam" id="PF10166">
    <property type="entry name" value="DUF2368"/>
    <property type="match status" value="1"/>
</dbReference>
<proteinExistence type="predicted"/>
<feature type="transmembrane region" description="Helical" evidence="2">
    <location>
        <begin position="63"/>
        <end position="84"/>
    </location>
</feature>
<dbReference type="PANTHER" id="PTHR13411:SF6">
    <property type="entry name" value="PLASMINOGEN RECEPTOR (KT)"/>
    <property type="match status" value="1"/>
</dbReference>
<dbReference type="AlphaFoldDB" id="A0A7S0AHY8"/>
<evidence type="ECO:0000313" key="3">
    <source>
        <dbReference type="EMBL" id="CAD8364516.1"/>
    </source>
</evidence>
<feature type="compositionally biased region" description="Polar residues" evidence="1">
    <location>
        <begin position="1"/>
        <end position="16"/>
    </location>
</feature>
<sequence length="191" mass="20088">MGGNSSKPQGAKSTPGDQKCDPGSEVRSFGAKVKAAVDEELGRRMMIQREVQMAVSIAKARDVIQIFGSAWAVLVGGLAGAKIAGRKVPTLAAVPVVVGGLVLGNIADMAYGNKLARVSKEAEYILDNERARLIPLKQAPVARFYSAEEKSKMFDAATSAGLLFPSSLFSRSFVPEGSEVSSKGGGPDRNF</sequence>
<organism evidence="3">
    <name type="scientific">Minutocellus polymorphus</name>
    <dbReference type="NCBI Taxonomy" id="265543"/>
    <lineage>
        <taxon>Eukaryota</taxon>
        <taxon>Sar</taxon>
        <taxon>Stramenopiles</taxon>
        <taxon>Ochrophyta</taxon>
        <taxon>Bacillariophyta</taxon>
        <taxon>Mediophyceae</taxon>
        <taxon>Cymatosirophycidae</taxon>
        <taxon>Cymatosirales</taxon>
        <taxon>Cymatosiraceae</taxon>
        <taxon>Minutocellus</taxon>
    </lineage>
</organism>
<keyword evidence="2" id="KW-1133">Transmembrane helix</keyword>
<feature type="transmembrane region" description="Helical" evidence="2">
    <location>
        <begin position="90"/>
        <end position="111"/>
    </location>
</feature>